<dbReference type="InterPro" id="IPR012373">
    <property type="entry name" value="Ferrdict_sens_TM"/>
</dbReference>
<dbReference type="AlphaFoldDB" id="A0A645BL06"/>
<dbReference type="Gene3D" id="2.60.120.1440">
    <property type="match status" value="1"/>
</dbReference>
<dbReference type="Gene3D" id="3.55.50.30">
    <property type="match status" value="1"/>
</dbReference>
<comment type="caution">
    <text evidence="3">The sequence shown here is derived from an EMBL/GenBank/DDBJ whole genome shotgun (WGS) entry which is preliminary data.</text>
</comment>
<gene>
    <name evidence="3" type="ORF">SDC9_113046</name>
</gene>
<evidence type="ECO:0008006" key="4">
    <source>
        <dbReference type="Google" id="ProtNLM"/>
    </source>
</evidence>
<dbReference type="PANTHER" id="PTHR30273:SF2">
    <property type="entry name" value="PROTEIN FECR"/>
    <property type="match status" value="1"/>
</dbReference>
<evidence type="ECO:0000313" key="3">
    <source>
        <dbReference type="EMBL" id="MPM66139.1"/>
    </source>
</evidence>
<dbReference type="EMBL" id="VSSQ01020910">
    <property type="protein sequence ID" value="MPM66139.1"/>
    <property type="molecule type" value="Genomic_DNA"/>
</dbReference>
<sequence length="394" mass="45292">MMIGKVFRFCENRLPEGEIASLYEWVNESDRNKILFAEIKNYYTANEVLRAKKLSYSEREHILEQIYRQQGWYRRVVFRPKPATMALQVALSITVISSVLLGLVQLNRYQREREAVQYLSANIKAADKKAVLTLSTGDELVLGLKDNKSKSKQYDIEDDGSKVRIHEAEVAKSSKTVAAKPSINTISTELGGYYSAVLPDGSEVWINSKSKITFPENFGKKERRVTLVGEAYFSVVKKDNIPFIVEIGHRTIEVLGTEFNVKAYKEEPLHKVSLVKGSVLYSDNSRGLSRQLSPERELVIDKASGDVTEGGFDPYIYSAWQSGYFLFTNENLDEIVKMMSRWFDIEIKLETDQYNEMKFNGKISRELGIMPLMSKLQMSYKFRYYMEDETLIIK</sequence>
<dbReference type="GO" id="GO:0016989">
    <property type="term" value="F:sigma factor antagonist activity"/>
    <property type="evidence" value="ECO:0007669"/>
    <property type="project" value="TreeGrafter"/>
</dbReference>
<reference evidence="3" key="1">
    <citation type="submission" date="2019-08" db="EMBL/GenBank/DDBJ databases">
        <authorList>
            <person name="Kucharzyk K."/>
            <person name="Murdoch R.W."/>
            <person name="Higgins S."/>
            <person name="Loffler F."/>
        </authorList>
    </citation>
    <scope>NUCLEOTIDE SEQUENCE</scope>
</reference>
<evidence type="ECO:0000259" key="1">
    <source>
        <dbReference type="Pfam" id="PF04773"/>
    </source>
</evidence>
<name>A0A645BL06_9ZZZZ</name>
<proteinExistence type="predicted"/>
<dbReference type="Pfam" id="PF16344">
    <property type="entry name" value="FecR_C"/>
    <property type="match status" value="1"/>
</dbReference>
<evidence type="ECO:0000259" key="2">
    <source>
        <dbReference type="Pfam" id="PF16344"/>
    </source>
</evidence>
<protein>
    <recommendedName>
        <fullName evidence="4">FecR protein domain-containing protein</fullName>
    </recommendedName>
</protein>
<accession>A0A645BL06</accession>
<feature type="domain" description="FecR protein" evidence="1">
    <location>
        <begin position="185"/>
        <end position="279"/>
    </location>
</feature>
<feature type="domain" description="Protein FecR C-terminal" evidence="2">
    <location>
        <begin position="324"/>
        <end position="393"/>
    </location>
</feature>
<dbReference type="InterPro" id="IPR006860">
    <property type="entry name" value="FecR"/>
</dbReference>
<dbReference type="Pfam" id="PF04773">
    <property type="entry name" value="FecR"/>
    <property type="match status" value="1"/>
</dbReference>
<dbReference type="InterPro" id="IPR032508">
    <property type="entry name" value="FecR_C"/>
</dbReference>
<dbReference type="PANTHER" id="PTHR30273">
    <property type="entry name" value="PERIPLASMIC SIGNAL SENSOR AND SIGMA FACTOR ACTIVATOR FECR-RELATED"/>
    <property type="match status" value="1"/>
</dbReference>
<organism evidence="3">
    <name type="scientific">bioreactor metagenome</name>
    <dbReference type="NCBI Taxonomy" id="1076179"/>
    <lineage>
        <taxon>unclassified sequences</taxon>
        <taxon>metagenomes</taxon>
        <taxon>ecological metagenomes</taxon>
    </lineage>
</organism>